<dbReference type="EMBL" id="JAIWYP010000015">
    <property type="protein sequence ID" value="KAH3700790.1"/>
    <property type="molecule type" value="Genomic_DNA"/>
</dbReference>
<keyword evidence="2" id="KW-1185">Reference proteome</keyword>
<proteinExistence type="predicted"/>
<reference evidence="1" key="2">
    <citation type="submission" date="2020-11" db="EMBL/GenBank/DDBJ databases">
        <authorList>
            <person name="McCartney M.A."/>
            <person name="Auch B."/>
            <person name="Kono T."/>
            <person name="Mallez S."/>
            <person name="Becker A."/>
            <person name="Gohl D.M."/>
            <person name="Silverstein K.A.T."/>
            <person name="Koren S."/>
            <person name="Bechman K.B."/>
            <person name="Herman A."/>
            <person name="Abrahante J.E."/>
            <person name="Garbe J."/>
        </authorList>
    </citation>
    <scope>NUCLEOTIDE SEQUENCE</scope>
    <source>
        <strain evidence="1">Duluth1</strain>
        <tissue evidence="1">Whole animal</tissue>
    </source>
</reference>
<comment type="caution">
    <text evidence="1">The sequence shown here is derived from an EMBL/GenBank/DDBJ whole genome shotgun (WGS) entry which is preliminary data.</text>
</comment>
<reference evidence="1" key="1">
    <citation type="journal article" date="2019" name="bioRxiv">
        <title>The Genome of the Zebra Mussel, Dreissena polymorpha: A Resource for Invasive Species Research.</title>
        <authorList>
            <person name="McCartney M.A."/>
            <person name="Auch B."/>
            <person name="Kono T."/>
            <person name="Mallez S."/>
            <person name="Zhang Y."/>
            <person name="Obille A."/>
            <person name="Becker A."/>
            <person name="Abrahante J.E."/>
            <person name="Garbe J."/>
            <person name="Badalamenti J.P."/>
            <person name="Herman A."/>
            <person name="Mangelson H."/>
            <person name="Liachko I."/>
            <person name="Sullivan S."/>
            <person name="Sone E.D."/>
            <person name="Koren S."/>
            <person name="Silverstein K.A.T."/>
            <person name="Beckman K.B."/>
            <person name="Gohl D.M."/>
        </authorList>
    </citation>
    <scope>NUCLEOTIDE SEQUENCE</scope>
    <source>
        <strain evidence="1">Duluth1</strain>
        <tissue evidence="1">Whole animal</tissue>
    </source>
</reference>
<gene>
    <name evidence="1" type="ORF">DPMN_075769</name>
</gene>
<accession>A0A9D3YL10</accession>
<evidence type="ECO:0000313" key="2">
    <source>
        <dbReference type="Proteomes" id="UP000828390"/>
    </source>
</evidence>
<name>A0A9D3YL10_DREPO</name>
<dbReference type="Proteomes" id="UP000828390">
    <property type="component" value="Unassembled WGS sequence"/>
</dbReference>
<organism evidence="1 2">
    <name type="scientific">Dreissena polymorpha</name>
    <name type="common">Zebra mussel</name>
    <name type="synonym">Mytilus polymorpha</name>
    <dbReference type="NCBI Taxonomy" id="45954"/>
    <lineage>
        <taxon>Eukaryota</taxon>
        <taxon>Metazoa</taxon>
        <taxon>Spiralia</taxon>
        <taxon>Lophotrochozoa</taxon>
        <taxon>Mollusca</taxon>
        <taxon>Bivalvia</taxon>
        <taxon>Autobranchia</taxon>
        <taxon>Heteroconchia</taxon>
        <taxon>Euheterodonta</taxon>
        <taxon>Imparidentia</taxon>
        <taxon>Neoheterodontei</taxon>
        <taxon>Myida</taxon>
        <taxon>Dreissenoidea</taxon>
        <taxon>Dreissenidae</taxon>
        <taxon>Dreissena</taxon>
    </lineage>
</organism>
<dbReference type="AlphaFoldDB" id="A0A9D3YL10"/>
<evidence type="ECO:0000313" key="1">
    <source>
        <dbReference type="EMBL" id="KAH3700790.1"/>
    </source>
</evidence>
<protein>
    <submittedName>
        <fullName evidence="1">Uncharacterized protein</fullName>
    </submittedName>
</protein>
<sequence>MLKADVEEAVHCQEAGKSLGQNNVPNHLIKHVGDATIVAMTALSQILAERILLRSGLSLY</sequence>